<keyword evidence="2" id="KW-1185">Reference proteome</keyword>
<accession>A0ACC2HWI4</accession>
<dbReference type="EMBL" id="JAPHNI010001006">
    <property type="protein sequence ID" value="KAJ8107083.1"/>
    <property type="molecule type" value="Genomic_DNA"/>
</dbReference>
<name>A0ACC2HWI4_9PLEO</name>
<sequence length="380" mass="41856">MNFLELLLLLQECSNTTTTINPACPALAPPPGQLPLDPNASSLWSTTLGVLIACCVLIALSMALRIFTRIRIIKRFFTLEDGKVQQTVLKSLVNGETALMVFATIAFAPIVGLQLKAYSYGGSKHQWNVTVGEILVALRYVYAVQILYCLALYTAKLSILLQIKHIFEGTQQRKAFVFWASWALIVLTSCAYISTLLVLIFSCTPVRKAWNPVLPGRCHNSAAGYISGTVNLITDIAVLLLPVIGVLQLQMDKRKKAAVGAVFTTGIIACGASALRLYYSSHEAKSDDKTYWLALVGLCGAVEIAMVILCGCFTSFPRFLKWARGDANASQQRYGPQRYKSMGCASESQSRLRSEALLELGKFDARNASEVVREDWRRLR</sequence>
<comment type="caution">
    <text evidence="1">The sequence shown here is derived from an EMBL/GenBank/DDBJ whole genome shotgun (WGS) entry which is preliminary data.</text>
</comment>
<evidence type="ECO:0000313" key="2">
    <source>
        <dbReference type="Proteomes" id="UP001153331"/>
    </source>
</evidence>
<dbReference type="Proteomes" id="UP001153331">
    <property type="component" value="Unassembled WGS sequence"/>
</dbReference>
<protein>
    <submittedName>
        <fullName evidence="1">Uncharacterized protein</fullName>
    </submittedName>
</protein>
<evidence type="ECO:0000313" key="1">
    <source>
        <dbReference type="EMBL" id="KAJ8107083.1"/>
    </source>
</evidence>
<proteinExistence type="predicted"/>
<organism evidence="1 2">
    <name type="scientific">Boeremia exigua</name>
    <dbReference type="NCBI Taxonomy" id="749465"/>
    <lineage>
        <taxon>Eukaryota</taxon>
        <taxon>Fungi</taxon>
        <taxon>Dikarya</taxon>
        <taxon>Ascomycota</taxon>
        <taxon>Pezizomycotina</taxon>
        <taxon>Dothideomycetes</taxon>
        <taxon>Pleosporomycetidae</taxon>
        <taxon>Pleosporales</taxon>
        <taxon>Pleosporineae</taxon>
        <taxon>Didymellaceae</taxon>
        <taxon>Boeremia</taxon>
    </lineage>
</organism>
<gene>
    <name evidence="1" type="ORF">OPT61_g9108</name>
</gene>
<reference evidence="1" key="1">
    <citation type="submission" date="2022-11" db="EMBL/GenBank/DDBJ databases">
        <title>Genome Sequence of Boeremia exigua.</title>
        <authorList>
            <person name="Buettner E."/>
        </authorList>
    </citation>
    <scope>NUCLEOTIDE SEQUENCE</scope>
    <source>
        <strain evidence="1">CU02</strain>
    </source>
</reference>